<organism evidence="2 3">
    <name type="scientific">Dethiosulfatibacter aminovorans DSM 17477</name>
    <dbReference type="NCBI Taxonomy" id="1121476"/>
    <lineage>
        <taxon>Bacteria</taxon>
        <taxon>Bacillati</taxon>
        <taxon>Bacillota</taxon>
        <taxon>Tissierellia</taxon>
        <taxon>Dethiosulfatibacter</taxon>
    </lineage>
</organism>
<dbReference type="STRING" id="1121476.SAMN02745751_00543"/>
<dbReference type="PANTHER" id="PTHR47472:SF1">
    <property type="entry name" value="DUF1446-DOMAIN-CONTAINING PROTEIN"/>
    <property type="match status" value="1"/>
</dbReference>
<dbReference type="EMBL" id="FQZL01000005">
    <property type="protein sequence ID" value="SHI54713.1"/>
    <property type="molecule type" value="Genomic_DNA"/>
</dbReference>
<dbReference type="InterPro" id="IPR010839">
    <property type="entry name" value="AtuA_N"/>
</dbReference>
<dbReference type="AlphaFoldDB" id="A0A1M6C1B4"/>
<evidence type="ECO:0000259" key="1">
    <source>
        <dbReference type="Pfam" id="PF07287"/>
    </source>
</evidence>
<evidence type="ECO:0000313" key="3">
    <source>
        <dbReference type="Proteomes" id="UP000184052"/>
    </source>
</evidence>
<dbReference type="PANTHER" id="PTHR47472">
    <property type="entry name" value="PROPIONYL-COA CARBOXYLASE"/>
    <property type="match status" value="1"/>
</dbReference>
<dbReference type="Proteomes" id="UP000184052">
    <property type="component" value="Unassembled WGS sequence"/>
</dbReference>
<gene>
    <name evidence="2" type="ORF">SAMN02745751_00543</name>
</gene>
<name>A0A1M6C1B4_9FIRM</name>
<evidence type="ECO:0000313" key="2">
    <source>
        <dbReference type="EMBL" id="SHI54713.1"/>
    </source>
</evidence>
<dbReference type="Pfam" id="PF07287">
    <property type="entry name" value="AtuA"/>
    <property type="match status" value="1"/>
</dbReference>
<proteinExistence type="predicted"/>
<protein>
    <recommendedName>
        <fullName evidence="1">Acyclic terpene utilisation N-terminal domain-containing protein</fullName>
    </recommendedName>
</protein>
<reference evidence="2 3" key="1">
    <citation type="submission" date="2016-11" db="EMBL/GenBank/DDBJ databases">
        <authorList>
            <person name="Jaros S."/>
            <person name="Januszkiewicz K."/>
            <person name="Wedrychowicz H."/>
        </authorList>
    </citation>
    <scope>NUCLEOTIDE SEQUENCE [LARGE SCALE GENOMIC DNA]</scope>
    <source>
        <strain evidence="2 3">DSM 17477</strain>
    </source>
</reference>
<dbReference type="OrthoDB" id="9763456at2"/>
<feature type="domain" description="Acyclic terpene utilisation N-terminal" evidence="1">
    <location>
        <begin position="4"/>
        <end position="442"/>
    </location>
</feature>
<sequence length="448" mass="48669">MKKIRIGSGAGYAGDRLEPSLVLLEKGQLDYIGFECLAERTIAIAQQQKLQNPEKGYNGLLEYRMEKILPLAYENKVKVITNMGAANPQSALEVVKKMAEDMNLKGMKIAAVFGDSIFENIEKYSDTIVWETGKPLKDLDGEVVSANAYMGMEGIVKALQEGADVIITGRVSDPALFIAPLVYEFGWTAEDYEKLGKGTLIGHLLECAGQVTGGYYAEPGKKDISDLWNLGFPIAEVDESGDVVITKVEGTGGSVTTSTCTEQLLYEIHNPEKYITPDCVADFSKVSMEQIGVDRVSVKGATGYANTDTFKVSVGYKDCFIGEGEMSYGGPGCLERAELAGEIVSKRLEMQGIEMDETRIDILGINSIYKNGSRTLAGYPEEVRLRFAARTKDKESAVKIGNEVETLYTNGPCGGGGAAKYVKEIVSVASILVPRKDMKAEVICKEVL</sequence>
<keyword evidence="3" id="KW-1185">Reference proteome</keyword>
<dbReference type="RefSeq" id="WP_073046739.1">
    <property type="nucleotide sequence ID" value="NZ_FQZL01000005.1"/>
</dbReference>
<accession>A0A1M6C1B4</accession>